<dbReference type="AlphaFoldDB" id="A0A0C2TP89"/>
<dbReference type="Proteomes" id="UP000054549">
    <property type="component" value="Unassembled WGS sequence"/>
</dbReference>
<evidence type="ECO:0000256" key="3">
    <source>
        <dbReference type="ARBA" id="ARBA00022771"/>
    </source>
</evidence>
<dbReference type="GO" id="GO:0008270">
    <property type="term" value="F:zinc ion binding"/>
    <property type="evidence" value="ECO:0007669"/>
    <property type="project" value="UniProtKB-KW"/>
</dbReference>
<evidence type="ECO:0000256" key="4">
    <source>
        <dbReference type="ARBA" id="ARBA00022833"/>
    </source>
</evidence>
<accession>A0A0C2TP89</accession>
<dbReference type="STRING" id="946122.A0A0C2TP89"/>
<dbReference type="InParanoid" id="A0A0C2TP89"/>
<evidence type="ECO:0000256" key="2">
    <source>
        <dbReference type="ARBA" id="ARBA00022723"/>
    </source>
</evidence>
<dbReference type="InterPro" id="IPR012337">
    <property type="entry name" value="RNaseH-like_sf"/>
</dbReference>
<name>A0A0C2TP89_AMAMK</name>
<dbReference type="HOGENOM" id="CLU_624232_0_0_1"/>
<evidence type="ECO:0000256" key="1">
    <source>
        <dbReference type="ARBA" id="ARBA00004123"/>
    </source>
</evidence>
<keyword evidence="2" id="KW-0479">Metal-binding</keyword>
<keyword evidence="5" id="KW-0539">Nucleus</keyword>
<evidence type="ECO:0000313" key="7">
    <source>
        <dbReference type="EMBL" id="KIL69004.1"/>
    </source>
</evidence>
<dbReference type="PANTHER" id="PTHR46481:SF10">
    <property type="entry name" value="ZINC FINGER BED DOMAIN-CONTAINING PROTEIN 39"/>
    <property type="match status" value="1"/>
</dbReference>
<dbReference type="EMBL" id="KN818227">
    <property type="protein sequence ID" value="KIL69004.1"/>
    <property type="molecule type" value="Genomic_DNA"/>
</dbReference>
<keyword evidence="4" id="KW-0862">Zinc</keyword>
<feature type="domain" description="HAT C-terminal dimerisation" evidence="6">
    <location>
        <begin position="283"/>
        <end position="352"/>
    </location>
</feature>
<proteinExistence type="predicted"/>
<dbReference type="GO" id="GO:0046983">
    <property type="term" value="F:protein dimerization activity"/>
    <property type="evidence" value="ECO:0007669"/>
    <property type="project" value="InterPro"/>
</dbReference>
<dbReference type="InterPro" id="IPR008906">
    <property type="entry name" value="HATC_C_dom"/>
</dbReference>
<dbReference type="SUPFAM" id="SSF53098">
    <property type="entry name" value="Ribonuclease H-like"/>
    <property type="match status" value="1"/>
</dbReference>
<evidence type="ECO:0000313" key="8">
    <source>
        <dbReference type="Proteomes" id="UP000054549"/>
    </source>
</evidence>
<dbReference type="InterPro" id="IPR052035">
    <property type="entry name" value="ZnF_BED_domain_contain"/>
</dbReference>
<keyword evidence="8" id="KW-1185">Reference proteome</keyword>
<evidence type="ECO:0000256" key="5">
    <source>
        <dbReference type="ARBA" id="ARBA00023242"/>
    </source>
</evidence>
<reference evidence="7 8" key="1">
    <citation type="submission" date="2014-04" db="EMBL/GenBank/DDBJ databases">
        <title>Evolutionary Origins and Diversification of the Mycorrhizal Mutualists.</title>
        <authorList>
            <consortium name="DOE Joint Genome Institute"/>
            <consortium name="Mycorrhizal Genomics Consortium"/>
            <person name="Kohler A."/>
            <person name="Kuo A."/>
            <person name="Nagy L.G."/>
            <person name="Floudas D."/>
            <person name="Copeland A."/>
            <person name="Barry K.W."/>
            <person name="Cichocki N."/>
            <person name="Veneault-Fourrey C."/>
            <person name="LaButti K."/>
            <person name="Lindquist E.A."/>
            <person name="Lipzen A."/>
            <person name="Lundell T."/>
            <person name="Morin E."/>
            <person name="Murat C."/>
            <person name="Riley R."/>
            <person name="Ohm R."/>
            <person name="Sun H."/>
            <person name="Tunlid A."/>
            <person name="Henrissat B."/>
            <person name="Grigoriev I.V."/>
            <person name="Hibbett D.S."/>
            <person name="Martin F."/>
        </authorList>
    </citation>
    <scope>NUCLEOTIDE SEQUENCE [LARGE SCALE GENOMIC DNA]</scope>
    <source>
        <strain evidence="7 8">Koide BX008</strain>
    </source>
</reference>
<gene>
    <name evidence="7" type="ORF">M378DRAFT_8428</name>
</gene>
<dbReference type="OrthoDB" id="3058553at2759"/>
<dbReference type="GO" id="GO:0005634">
    <property type="term" value="C:nucleus"/>
    <property type="evidence" value="ECO:0007669"/>
    <property type="project" value="UniProtKB-SubCell"/>
</dbReference>
<organism evidence="7 8">
    <name type="scientific">Amanita muscaria (strain Koide BX008)</name>
    <dbReference type="NCBI Taxonomy" id="946122"/>
    <lineage>
        <taxon>Eukaryota</taxon>
        <taxon>Fungi</taxon>
        <taxon>Dikarya</taxon>
        <taxon>Basidiomycota</taxon>
        <taxon>Agaricomycotina</taxon>
        <taxon>Agaricomycetes</taxon>
        <taxon>Agaricomycetidae</taxon>
        <taxon>Agaricales</taxon>
        <taxon>Pluteineae</taxon>
        <taxon>Amanitaceae</taxon>
        <taxon>Amanita</taxon>
    </lineage>
</organism>
<protein>
    <recommendedName>
        <fullName evidence="6">HAT C-terminal dimerisation domain-containing protein</fullName>
    </recommendedName>
</protein>
<comment type="subcellular location">
    <subcellularLocation>
        <location evidence="1">Nucleus</location>
    </subcellularLocation>
</comment>
<sequence length="392" mass="45520">MNATTIVDYDPGDTLGKILSFINQVRMSSEGVRKYLARACTLHNMKPLELRLWVRTQWGSLSNCLESVLVVQKAINYFCLTADANEDLAPLKNKSWSDYHLTTAEWKLIKLVHHCLKVVAARHNELLNEELVTCSRVLPMMELLMSEWEDLKDDIEYELVHKALRAGIDLLEKYYCHADDTDAYFISHILDPILKCEYVNAVWEDKYVDIGMEQFKAQFLIYKKKYEASQKKDSTSLPSTAPSSSALLSTDAWMESLIKKKKQKKGKDRDSELVTQDTNPFEELHCYLKQPRLRREECTNPIPWWGHQFEYPVLCSMARDYLAIPATTCIAERSFSLSAWTDDPRRRQMKKLKFGGLQKLRAGYMDGRLSVEGEIMKKYIADFMFDNEDYID</sequence>
<dbReference type="PANTHER" id="PTHR46481">
    <property type="entry name" value="ZINC FINGER BED DOMAIN-CONTAINING PROTEIN 4"/>
    <property type="match status" value="1"/>
</dbReference>
<keyword evidence="3" id="KW-0863">Zinc-finger</keyword>
<evidence type="ECO:0000259" key="6">
    <source>
        <dbReference type="Pfam" id="PF05699"/>
    </source>
</evidence>
<dbReference type="Pfam" id="PF05699">
    <property type="entry name" value="Dimer_Tnp_hAT"/>
    <property type="match status" value="1"/>
</dbReference>